<dbReference type="PRINTS" id="PR01438">
    <property type="entry name" value="UNVRSLSTRESS"/>
</dbReference>
<dbReference type="CDD" id="cd00293">
    <property type="entry name" value="USP-like"/>
    <property type="match status" value="1"/>
</dbReference>
<evidence type="ECO:0000313" key="4">
    <source>
        <dbReference type="Proteomes" id="UP001255185"/>
    </source>
</evidence>
<dbReference type="Gene3D" id="3.40.50.620">
    <property type="entry name" value="HUPs"/>
    <property type="match status" value="2"/>
</dbReference>
<keyword evidence="4" id="KW-1185">Reference proteome</keyword>
<protein>
    <submittedName>
        <fullName evidence="3">Nucleotide-binding universal stress UspA family protein</fullName>
    </submittedName>
</protein>
<feature type="domain" description="UspA" evidence="2">
    <location>
        <begin position="1"/>
        <end position="146"/>
    </location>
</feature>
<accession>A0ABU1TU13</accession>
<reference evidence="3 4" key="1">
    <citation type="submission" date="2023-07" db="EMBL/GenBank/DDBJ databases">
        <title>Sorghum-associated microbial communities from plants grown in Nebraska, USA.</title>
        <authorList>
            <person name="Schachtman D."/>
        </authorList>
    </citation>
    <scope>NUCLEOTIDE SEQUENCE [LARGE SCALE GENOMIC DNA]</scope>
    <source>
        <strain evidence="3 4">3773</strain>
    </source>
</reference>
<organism evidence="3 4">
    <name type="scientific">Flavobacterium arsenatis</name>
    <dbReference type="NCBI Taxonomy" id="1484332"/>
    <lineage>
        <taxon>Bacteria</taxon>
        <taxon>Pseudomonadati</taxon>
        <taxon>Bacteroidota</taxon>
        <taxon>Flavobacteriia</taxon>
        <taxon>Flavobacteriales</taxon>
        <taxon>Flavobacteriaceae</taxon>
        <taxon>Flavobacterium</taxon>
    </lineage>
</organism>
<comment type="similarity">
    <text evidence="1">Belongs to the universal stress protein A family.</text>
</comment>
<dbReference type="InterPro" id="IPR006015">
    <property type="entry name" value="Universal_stress_UspA"/>
</dbReference>
<dbReference type="SUPFAM" id="SSF52402">
    <property type="entry name" value="Adenine nucleotide alpha hydrolases-like"/>
    <property type="match status" value="2"/>
</dbReference>
<comment type="caution">
    <text evidence="3">The sequence shown here is derived from an EMBL/GenBank/DDBJ whole genome shotgun (WGS) entry which is preliminary data.</text>
</comment>
<dbReference type="Pfam" id="PF00582">
    <property type="entry name" value="Usp"/>
    <property type="match status" value="1"/>
</dbReference>
<dbReference type="InterPro" id="IPR006016">
    <property type="entry name" value="UspA"/>
</dbReference>
<evidence type="ECO:0000259" key="2">
    <source>
        <dbReference type="Pfam" id="PF00582"/>
    </source>
</evidence>
<gene>
    <name evidence="3" type="ORF">J2X31_003405</name>
</gene>
<evidence type="ECO:0000256" key="1">
    <source>
        <dbReference type="ARBA" id="ARBA00008791"/>
    </source>
</evidence>
<dbReference type="PANTHER" id="PTHR46268">
    <property type="entry name" value="STRESS RESPONSE PROTEIN NHAX"/>
    <property type="match status" value="1"/>
</dbReference>
<dbReference type="Proteomes" id="UP001255185">
    <property type="component" value="Unassembled WGS sequence"/>
</dbReference>
<evidence type="ECO:0000313" key="3">
    <source>
        <dbReference type="EMBL" id="MDR6969374.1"/>
    </source>
</evidence>
<dbReference type="RefSeq" id="WP_310028364.1">
    <property type="nucleotide sequence ID" value="NZ_JAVDVI010000019.1"/>
</dbReference>
<name>A0ABU1TU13_9FLAO</name>
<sequence>MRKILFPTDFSETSNNAFVYALKLAENIGAEVITLHVYELPIIDMSYTDVPVYQAEVYESLELNNFENFKDQIPMLRKIAEQHKLDHIKMSNMMLQGDLVTNIIQTVKDEFIDYVVMGTGGATGLKEFFIGSTTASVMTGTNALVLGVPANSQYEPIKKIGFTTQFTIEELDALRKLLPLAKGFKADIECLFVKNGDNEVNEVIIADWKVIFKEEKVTFHIIESKDVEDTIIDFVNLYRINILAMLNQKRSFWEGLFHTSLTKKMAFHTKIPLLALHND</sequence>
<dbReference type="InterPro" id="IPR014729">
    <property type="entry name" value="Rossmann-like_a/b/a_fold"/>
</dbReference>
<proteinExistence type="inferred from homology"/>
<dbReference type="PANTHER" id="PTHR46268:SF22">
    <property type="entry name" value="SENSOR PROTEIN KDPD-RELATED"/>
    <property type="match status" value="1"/>
</dbReference>
<dbReference type="EMBL" id="JAVDVI010000019">
    <property type="protein sequence ID" value="MDR6969374.1"/>
    <property type="molecule type" value="Genomic_DNA"/>
</dbReference>